<dbReference type="PANTHER" id="PTHR37163:SF1">
    <property type="entry name" value="DUF501 DOMAIN-CONTAINING PROTEIN"/>
    <property type="match status" value="1"/>
</dbReference>
<dbReference type="PANTHER" id="PTHR37163">
    <property type="entry name" value="CONSERVED PROTEIN"/>
    <property type="match status" value="1"/>
</dbReference>
<gene>
    <name evidence="2" type="ORF">SAMN04489714_1488</name>
</gene>
<proteinExistence type="predicted"/>
<evidence type="ECO:0000256" key="1">
    <source>
        <dbReference type="SAM" id="MobiDB-lite"/>
    </source>
</evidence>
<reference evidence="2 3" key="1">
    <citation type="submission" date="2016-10" db="EMBL/GenBank/DDBJ databases">
        <authorList>
            <person name="Varghese N."/>
            <person name="Submissions S."/>
        </authorList>
    </citation>
    <scope>NUCLEOTIDE SEQUENCE [LARGE SCALE GENOMIC DNA]</scope>
    <source>
        <strain evidence="2 3">DSM 9169</strain>
    </source>
</reference>
<feature type="region of interest" description="Disordered" evidence="1">
    <location>
        <begin position="1"/>
        <end position="22"/>
    </location>
</feature>
<organism evidence="2 3">
    <name type="scientific">Schaalia radingae</name>
    <dbReference type="NCBI Taxonomy" id="131110"/>
    <lineage>
        <taxon>Bacteria</taxon>
        <taxon>Bacillati</taxon>
        <taxon>Actinomycetota</taxon>
        <taxon>Actinomycetes</taxon>
        <taxon>Actinomycetales</taxon>
        <taxon>Actinomycetaceae</taxon>
        <taxon>Schaalia</taxon>
    </lineage>
</organism>
<evidence type="ECO:0000313" key="3">
    <source>
        <dbReference type="Proteomes" id="UP000198976"/>
    </source>
</evidence>
<dbReference type="Proteomes" id="UP000198976">
    <property type="component" value="Chromosome I"/>
</dbReference>
<evidence type="ECO:0008006" key="4">
    <source>
        <dbReference type="Google" id="ProtNLM"/>
    </source>
</evidence>
<protein>
    <recommendedName>
        <fullName evidence="4">Septum formation initiator family protein</fullName>
    </recommendedName>
</protein>
<name>A0ABY0V902_9ACTO</name>
<dbReference type="InterPro" id="IPR007511">
    <property type="entry name" value="DUF501"/>
</dbReference>
<evidence type="ECO:0000313" key="2">
    <source>
        <dbReference type="EMBL" id="SDT99387.1"/>
    </source>
</evidence>
<dbReference type="Pfam" id="PF04417">
    <property type="entry name" value="DUF501"/>
    <property type="match status" value="1"/>
</dbReference>
<keyword evidence="3" id="KW-1185">Reference proteome</keyword>
<feature type="compositionally biased region" description="Basic and acidic residues" evidence="1">
    <location>
        <begin position="1"/>
        <end position="12"/>
    </location>
</feature>
<sequence length="179" mass="19685">MNIHGSDTDARQLPELSPATEKDLEVVREQLGRLPRGVDSIGARCVCGRPTVVVTRPRLDDGTPFPTTFYLTCPPIVRGCSTLEAEHVMEDLNEWIRIDEDAARHYRDAHNSYIAFRRTLGEVPEIDGVSAGGMPTRVKCLHALVAHSLVAGPGGNPVGDKALEILAERNLWQSDRCMC</sequence>
<dbReference type="RefSeq" id="WP_092648742.1">
    <property type="nucleotide sequence ID" value="NZ_LT629792.1"/>
</dbReference>
<accession>A0ABY0V902</accession>
<dbReference type="EMBL" id="LT629792">
    <property type="protein sequence ID" value="SDT99387.1"/>
    <property type="molecule type" value="Genomic_DNA"/>
</dbReference>